<dbReference type="InterPro" id="IPR003691">
    <property type="entry name" value="FluC"/>
</dbReference>
<keyword evidence="2 10" id="KW-1003">Cell membrane</keyword>
<dbReference type="PANTHER" id="PTHR28259">
    <property type="entry name" value="FLUORIDE EXPORT PROTEIN 1-RELATED"/>
    <property type="match status" value="1"/>
</dbReference>
<comment type="activity regulation">
    <text evidence="10">Na(+) is not transported, but it plays an essential structural role and its presence is essential for fluoride channel function.</text>
</comment>
<keyword evidence="10" id="KW-0915">Sodium</keyword>
<keyword evidence="6 10" id="KW-0407">Ion channel</keyword>
<evidence type="ECO:0000256" key="4">
    <source>
        <dbReference type="ARBA" id="ARBA00022989"/>
    </source>
</evidence>
<keyword evidence="10" id="KW-0406">Ion transport</keyword>
<dbReference type="OrthoDB" id="9799631at2"/>
<evidence type="ECO:0000256" key="6">
    <source>
        <dbReference type="ARBA" id="ARBA00023303"/>
    </source>
</evidence>
<reference evidence="14" key="3">
    <citation type="submission" date="2018-04" db="EMBL/GenBank/DDBJ databases">
        <authorList>
            <person name="Illikoud N."/>
        </authorList>
    </citation>
    <scope>NUCLEOTIDE SEQUENCE [LARGE SCALE GENOMIC DNA]</scope>
</reference>
<keyword evidence="10" id="KW-0479">Metal-binding</keyword>
<dbReference type="HAMAP" id="MF_00454">
    <property type="entry name" value="FluC"/>
    <property type="match status" value="1"/>
</dbReference>
<dbReference type="AlphaFoldDB" id="A0A1D2L1K8"/>
<dbReference type="EMBL" id="OUNC01000001">
    <property type="protein sequence ID" value="SPP26174.1"/>
    <property type="molecule type" value="Genomic_DNA"/>
</dbReference>
<protein>
    <recommendedName>
        <fullName evidence="10">Fluoride-specific ion channel FluC</fullName>
    </recommendedName>
</protein>
<keyword evidence="13" id="KW-1185">Reference proteome</keyword>
<dbReference type="GO" id="GO:0005886">
    <property type="term" value="C:plasma membrane"/>
    <property type="evidence" value="ECO:0007669"/>
    <property type="project" value="UniProtKB-SubCell"/>
</dbReference>
<evidence type="ECO:0000256" key="9">
    <source>
        <dbReference type="ARBA" id="ARBA00049940"/>
    </source>
</evidence>
<evidence type="ECO:0000256" key="1">
    <source>
        <dbReference type="ARBA" id="ARBA00004651"/>
    </source>
</evidence>
<dbReference type="RefSeq" id="WP_069119556.1">
    <property type="nucleotide sequence ID" value="NZ_CBCPHX010000002.1"/>
</dbReference>
<feature type="transmembrane region" description="Helical" evidence="10">
    <location>
        <begin position="93"/>
        <end position="117"/>
    </location>
</feature>
<dbReference type="Proteomes" id="UP000270190">
    <property type="component" value="Unassembled WGS sequence"/>
</dbReference>
<proteinExistence type="inferred from homology"/>
<dbReference type="GeneID" id="66536700"/>
<keyword evidence="3 10" id="KW-0812">Transmembrane</keyword>
<feature type="transmembrane region" description="Helical" evidence="10">
    <location>
        <begin position="29"/>
        <end position="48"/>
    </location>
</feature>
<comment type="similarity">
    <text evidence="7 10">Belongs to the fluoride channel Fluc/FEX (TC 1.A.43) family.</text>
</comment>
<evidence type="ECO:0000313" key="12">
    <source>
        <dbReference type="EMBL" id="SPP26174.1"/>
    </source>
</evidence>
<evidence type="ECO:0000256" key="5">
    <source>
        <dbReference type="ARBA" id="ARBA00023136"/>
    </source>
</evidence>
<dbReference type="GO" id="GO:0140114">
    <property type="term" value="P:cellular detoxification of fluoride"/>
    <property type="evidence" value="ECO:0007669"/>
    <property type="project" value="UniProtKB-UniRule"/>
</dbReference>
<dbReference type="GO" id="GO:0046872">
    <property type="term" value="F:metal ion binding"/>
    <property type="evidence" value="ECO:0007669"/>
    <property type="project" value="UniProtKB-KW"/>
</dbReference>
<sequence>MSYLLMFLFGSLGGMSRYGIGLLFQSDGFPYGTLIVNLLGCFVLVIVNEYMSIATKIPKMIIMAIGTGFIGAFTTFSAFSIDFVRLFKAGEIVLALSYFSVSLIGSFLMIQLAYYLVHKLLNKRRAKG</sequence>
<keyword evidence="4 10" id="KW-1133">Transmembrane helix</keyword>
<feature type="binding site" evidence="10">
    <location>
        <position position="74"/>
    </location>
    <ligand>
        <name>Na(+)</name>
        <dbReference type="ChEBI" id="CHEBI:29101"/>
        <note>structural</note>
    </ligand>
</feature>
<keyword evidence="10" id="KW-0813">Transport</keyword>
<organism evidence="11 13">
    <name type="scientific">Brochothrix thermosphacta</name>
    <name type="common">Microbacterium thermosphactum</name>
    <dbReference type="NCBI Taxonomy" id="2756"/>
    <lineage>
        <taxon>Bacteria</taxon>
        <taxon>Bacillati</taxon>
        <taxon>Bacillota</taxon>
        <taxon>Bacilli</taxon>
        <taxon>Bacillales</taxon>
        <taxon>Listeriaceae</taxon>
        <taxon>Brochothrix</taxon>
    </lineage>
</organism>
<accession>A0A1D2L1K8</accession>
<comment type="catalytic activity">
    <reaction evidence="8">
        <text>fluoride(in) = fluoride(out)</text>
        <dbReference type="Rhea" id="RHEA:76159"/>
        <dbReference type="ChEBI" id="CHEBI:17051"/>
    </reaction>
    <physiologicalReaction direction="left-to-right" evidence="8">
        <dbReference type="Rhea" id="RHEA:76160"/>
    </physiologicalReaction>
</comment>
<evidence type="ECO:0000313" key="13">
    <source>
        <dbReference type="Proteomes" id="UP000243591"/>
    </source>
</evidence>
<keyword evidence="5 10" id="KW-0472">Membrane</keyword>
<evidence type="ECO:0000313" key="11">
    <source>
        <dbReference type="EMBL" id="ATF26590.1"/>
    </source>
</evidence>
<evidence type="ECO:0000256" key="8">
    <source>
        <dbReference type="ARBA" id="ARBA00035585"/>
    </source>
</evidence>
<name>A0A1D2L1K8_BROTH</name>
<reference evidence="11 13" key="1">
    <citation type="submission" date="2017-09" db="EMBL/GenBank/DDBJ databases">
        <title>Complete Genome Sequences of Two Strains of the Meat Spoilage Bacterium Brochothrix thermosphacta Isolated from Ground Chicken.</title>
        <authorList>
            <person name="Paoli G.C."/>
            <person name="Wijey C."/>
            <person name="Chen C.-Y."/>
            <person name="Nguyen L."/>
            <person name="Yan X."/>
            <person name="Irwin P.L."/>
        </authorList>
    </citation>
    <scope>NUCLEOTIDE SEQUENCE [LARGE SCALE GENOMIC DNA]</scope>
    <source>
        <strain evidence="11 13">BI</strain>
    </source>
</reference>
<dbReference type="PANTHER" id="PTHR28259:SF1">
    <property type="entry name" value="FLUORIDE EXPORT PROTEIN 1-RELATED"/>
    <property type="match status" value="1"/>
</dbReference>
<dbReference type="STRING" id="2756.BFR44_07960"/>
<dbReference type="GO" id="GO:0062054">
    <property type="term" value="F:fluoride channel activity"/>
    <property type="evidence" value="ECO:0007669"/>
    <property type="project" value="UniProtKB-UniRule"/>
</dbReference>
<dbReference type="EMBL" id="CP023483">
    <property type="protein sequence ID" value="ATF26590.1"/>
    <property type="molecule type" value="Genomic_DNA"/>
</dbReference>
<dbReference type="KEGG" id="bths:CNY62_09440"/>
<feature type="binding site" evidence="10">
    <location>
        <position position="71"/>
    </location>
    <ligand>
        <name>Na(+)</name>
        <dbReference type="ChEBI" id="CHEBI:29101"/>
        <note>structural</note>
    </ligand>
</feature>
<gene>
    <name evidence="10" type="primary">fluC</name>
    <name evidence="10" type="synonym">crcB</name>
    <name evidence="12" type="ORF">BTBSAS_10310</name>
    <name evidence="11" type="ORF">CNY62_09440</name>
</gene>
<evidence type="ECO:0000256" key="3">
    <source>
        <dbReference type="ARBA" id="ARBA00022692"/>
    </source>
</evidence>
<feature type="transmembrane region" description="Helical" evidence="10">
    <location>
        <begin position="60"/>
        <end position="81"/>
    </location>
</feature>
<reference evidence="12" key="2">
    <citation type="submission" date="2018-04" db="EMBL/GenBank/DDBJ databases">
        <authorList>
            <person name="Go L.Y."/>
            <person name="Mitchell J.A."/>
        </authorList>
    </citation>
    <scope>NUCLEOTIDE SEQUENCE</scope>
    <source>
        <strain evidence="12">BSAS1 3</strain>
    </source>
</reference>
<dbReference type="Pfam" id="PF02537">
    <property type="entry name" value="CRCB"/>
    <property type="match status" value="1"/>
</dbReference>
<evidence type="ECO:0000256" key="10">
    <source>
        <dbReference type="HAMAP-Rule" id="MF_00454"/>
    </source>
</evidence>
<evidence type="ECO:0000256" key="2">
    <source>
        <dbReference type="ARBA" id="ARBA00022475"/>
    </source>
</evidence>
<evidence type="ECO:0000256" key="7">
    <source>
        <dbReference type="ARBA" id="ARBA00035120"/>
    </source>
</evidence>
<comment type="function">
    <text evidence="9 10">Fluoride-specific ion channel. Important for reducing fluoride concentration in the cell, thus reducing its toxicity.</text>
</comment>
<evidence type="ECO:0000313" key="14">
    <source>
        <dbReference type="Proteomes" id="UP000270190"/>
    </source>
</evidence>
<dbReference type="Proteomes" id="UP000243591">
    <property type="component" value="Chromosome"/>
</dbReference>
<comment type="subcellular location">
    <subcellularLocation>
        <location evidence="1 10">Cell membrane</location>
        <topology evidence="1 10">Multi-pass membrane protein</topology>
    </subcellularLocation>
</comment>